<protein>
    <submittedName>
        <fullName evidence="1">Uncharacterized protein</fullName>
    </submittedName>
</protein>
<dbReference type="AlphaFoldDB" id="A0AAW7ZDS9"/>
<reference evidence="1" key="1">
    <citation type="journal article" date="2023" name="J. Hazard. Mater.">
        <title>Anaerobic biodegradation of pyrene and benzo[a]pyrene by a new sulfate-reducing Desulforamulus aquiferis strain DSA.</title>
        <authorList>
            <person name="Zhang Z."/>
            <person name="Sun J."/>
            <person name="Gong X."/>
            <person name="Wang C."/>
            <person name="Wang H."/>
        </authorList>
    </citation>
    <scope>NUCLEOTIDE SEQUENCE</scope>
    <source>
        <strain evidence="1">DSA</strain>
    </source>
</reference>
<proteinExistence type="predicted"/>
<name>A0AAW7ZDS9_9FIRM</name>
<dbReference type="RefSeq" id="WP_304543282.1">
    <property type="nucleotide sequence ID" value="NZ_JARPTC010000017.1"/>
</dbReference>
<sequence>MAHLLAVPTCLGLPGDCQLNGYGLPISRSAGKLQPCQGRFSVALGRTLPAGLMDFPLGTPPAGNVLADLRGIMARALGERLLFGTASSK</sequence>
<evidence type="ECO:0000313" key="1">
    <source>
        <dbReference type="EMBL" id="MDO7787868.1"/>
    </source>
</evidence>
<comment type="caution">
    <text evidence="1">The sequence shown here is derived from an EMBL/GenBank/DDBJ whole genome shotgun (WGS) entry which is preliminary data.</text>
</comment>
<organism evidence="1 2">
    <name type="scientific">Desulforamulus aquiferis</name>
    <dbReference type="NCBI Taxonomy" id="1397668"/>
    <lineage>
        <taxon>Bacteria</taxon>
        <taxon>Bacillati</taxon>
        <taxon>Bacillota</taxon>
        <taxon>Clostridia</taxon>
        <taxon>Eubacteriales</taxon>
        <taxon>Peptococcaceae</taxon>
        <taxon>Desulforamulus</taxon>
    </lineage>
</organism>
<gene>
    <name evidence="1" type="ORF">P6N53_11615</name>
</gene>
<evidence type="ECO:0000313" key="2">
    <source>
        <dbReference type="Proteomes" id="UP001172911"/>
    </source>
</evidence>
<keyword evidence="2" id="KW-1185">Reference proteome</keyword>
<dbReference type="EMBL" id="JARPTC010000017">
    <property type="protein sequence ID" value="MDO7787868.1"/>
    <property type="molecule type" value="Genomic_DNA"/>
</dbReference>
<accession>A0AAW7ZDS9</accession>
<reference evidence="1" key="2">
    <citation type="submission" date="2023-03" db="EMBL/GenBank/DDBJ databases">
        <authorList>
            <person name="Zhang Z."/>
        </authorList>
    </citation>
    <scope>NUCLEOTIDE SEQUENCE</scope>
    <source>
        <strain evidence="1">DSA</strain>
    </source>
</reference>
<dbReference type="Proteomes" id="UP001172911">
    <property type="component" value="Unassembled WGS sequence"/>
</dbReference>